<dbReference type="OrthoDB" id="9789139at2"/>
<proteinExistence type="predicted"/>
<protein>
    <submittedName>
        <fullName evidence="1">DNA sulfur modification protein DndB</fullName>
    </submittedName>
</protein>
<dbReference type="InterPro" id="IPR017642">
    <property type="entry name" value="DNA_S_mod_DndB"/>
</dbReference>
<dbReference type="NCBIfam" id="TIGR03187">
    <property type="entry name" value="DGQHR"/>
    <property type="match status" value="1"/>
</dbReference>
<name>A0A3N2ARX6_9MICO</name>
<gene>
    <name evidence="1" type="ORF">EDD26_1167</name>
</gene>
<keyword evidence="2" id="KW-1185">Reference proteome</keyword>
<organism evidence="1 2">
    <name type="scientific">Agrococcus jenensis</name>
    <dbReference type="NCBI Taxonomy" id="46353"/>
    <lineage>
        <taxon>Bacteria</taxon>
        <taxon>Bacillati</taxon>
        <taxon>Actinomycetota</taxon>
        <taxon>Actinomycetes</taxon>
        <taxon>Micrococcales</taxon>
        <taxon>Microbacteriaceae</taxon>
        <taxon>Agrococcus</taxon>
    </lineage>
</organism>
<evidence type="ECO:0000313" key="1">
    <source>
        <dbReference type="EMBL" id="ROR65797.1"/>
    </source>
</evidence>
<dbReference type="Proteomes" id="UP000275456">
    <property type="component" value="Unassembled WGS sequence"/>
</dbReference>
<dbReference type="Pfam" id="PF14072">
    <property type="entry name" value="DndB"/>
    <property type="match status" value="1"/>
</dbReference>
<dbReference type="AlphaFoldDB" id="A0A3N2ARX6"/>
<dbReference type="InterPro" id="IPR017601">
    <property type="entry name" value="DGQHR-contain_dom"/>
</dbReference>
<dbReference type="EMBL" id="RKHJ01000001">
    <property type="protein sequence ID" value="ROR65797.1"/>
    <property type="molecule type" value="Genomic_DNA"/>
</dbReference>
<comment type="caution">
    <text evidence="1">The sequence shown here is derived from an EMBL/GenBank/DDBJ whole genome shotgun (WGS) entry which is preliminary data.</text>
</comment>
<sequence length="751" mass="84907">MQLLDEKAIRSELPKRMSPYVREKIPAVRVPEYLAQQWVIDKELKRDVWMRKLKTHDRAFEDRVWSMFARLGFPSLNADRTLSLPYGANANETKQIDVLAVDDEVLLVVECKSSASDRAPVMTFKTEIEAIQGYRARMIGDLRKRFPDRKVKFVLAINNIAVRRESQDRMEAASIALLDEEAVDYYHELAGHLGPAAKFQLLGNLFAGTQIEAMESAVPAIRGKMGGHTYYSFAIEPERLLKLAYVLHRNNANTRWMPTYQRIIKRARLKKVAAFVEAGGFFPNSLIVNLNNGGRKVRFDSAGQKMGAVDLGVLHLPRKYRSAYIIDGQHRLYGFATSKRAQSELVPVVAFVDLPGEKQLELFMQINENQQSVPKNLQNTLNADLLWGSDDARKRSHALKLKVAQLLGEQKTSPLRGRVILGEEQSSDRRCISLDAIQRGVDRGRYIGEFNASSVKTLGSFYRTSNDDTVGPLVSFLELALDFLRDGLEAQWNLGRADGGFVFTNAGTEAVVRLCGDIVDHCNASGVTDSRNAAPEVVFVHVRPYLSYLVNYLSGLASDDVTEFRGWFGSGAPTKYLRKFQAAIAAEDASFEPEGLAEWLVDQKKQFNSESLTMVHDIEAFLKIEVRRVLEDNYGAEWYKKGVPKLVFEEASTLAAKKNWDQDLDSQVEWWDCLHVVDYQKIMRNGGMKTWNELFDSRFTLPSDAKASSWKDKSEWVTRFNEIRNTAFHGNAVSEEDYAFLLGLHASFPNA</sequence>
<evidence type="ECO:0000313" key="2">
    <source>
        <dbReference type="Proteomes" id="UP000275456"/>
    </source>
</evidence>
<dbReference type="CDD" id="cd16413">
    <property type="entry name" value="DGQHR_domain"/>
    <property type="match status" value="1"/>
</dbReference>
<reference evidence="1 2" key="1">
    <citation type="submission" date="2018-11" db="EMBL/GenBank/DDBJ databases">
        <title>Sequencing the genomes of 1000 actinobacteria strains.</title>
        <authorList>
            <person name="Klenk H.-P."/>
        </authorList>
    </citation>
    <scope>NUCLEOTIDE SEQUENCE [LARGE SCALE GENOMIC DNA]</scope>
    <source>
        <strain evidence="1 2">DSM 9580</strain>
    </source>
</reference>
<dbReference type="RefSeq" id="WP_123696849.1">
    <property type="nucleotide sequence ID" value="NZ_RKHJ01000001.1"/>
</dbReference>
<accession>A0A3N2ARX6</accession>